<gene>
    <name evidence="3" type="ORF">NPX13_g1896</name>
</gene>
<protein>
    <recommendedName>
        <fullName evidence="2">AAA+ ATPase domain-containing protein</fullName>
    </recommendedName>
</protein>
<dbReference type="InterPro" id="IPR003959">
    <property type="entry name" value="ATPase_AAA_core"/>
</dbReference>
<feature type="compositionally biased region" description="Low complexity" evidence="1">
    <location>
        <begin position="112"/>
        <end position="127"/>
    </location>
</feature>
<dbReference type="InterPro" id="IPR054289">
    <property type="entry name" value="DUF7025"/>
</dbReference>
<feature type="region of interest" description="Disordered" evidence="1">
    <location>
        <begin position="184"/>
        <end position="228"/>
    </location>
</feature>
<dbReference type="Gene3D" id="3.40.50.300">
    <property type="entry name" value="P-loop containing nucleotide triphosphate hydrolases"/>
    <property type="match status" value="1"/>
</dbReference>
<feature type="domain" description="AAA+ ATPase" evidence="2">
    <location>
        <begin position="780"/>
        <end position="907"/>
    </location>
</feature>
<organism evidence="3 4">
    <name type="scientific">Xylaria arbuscula</name>
    <dbReference type="NCBI Taxonomy" id="114810"/>
    <lineage>
        <taxon>Eukaryota</taxon>
        <taxon>Fungi</taxon>
        <taxon>Dikarya</taxon>
        <taxon>Ascomycota</taxon>
        <taxon>Pezizomycotina</taxon>
        <taxon>Sordariomycetes</taxon>
        <taxon>Xylariomycetidae</taxon>
        <taxon>Xylariales</taxon>
        <taxon>Xylariaceae</taxon>
        <taxon>Xylaria</taxon>
    </lineage>
</organism>
<evidence type="ECO:0000259" key="2">
    <source>
        <dbReference type="SMART" id="SM00382"/>
    </source>
</evidence>
<feature type="compositionally biased region" description="Basic and acidic residues" evidence="1">
    <location>
        <begin position="128"/>
        <end position="139"/>
    </location>
</feature>
<evidence type="ECO:0000313" key="3">
    <source>
        <dbReference type="EMBL" id="KAJ3578671.1"/>
    </source>
</evidence>
<dbReference type="GO" id="GO:0005524">
    <property type="term" value="F:ATP binding"/>
    <property type="evidence" value="ECO:0007669"/>
    <property type="project" value="InterPro"/>
</dbReference>
<comment type="caution">
    <text evidence="3">The sequence shown here is derived from an EMBL/GenBank/DDBJ whole genome shotgun (WGS) entry which is preliminary data.</text>
</comment>
<dbReference type="Pfam" id="PF00004">
    <property type="entry name" value="AAA"/>
    <property type="match status" value="1"/>
</dbReference>
<sequence length="1022" mass="116404">MNHSLSARRCQNSTPIESHRYRLAGTKLSSKHPARSRTQRDHRGEDQNANHGEDEKDQTPTERGPDEDTTSVDDSDTGDEEEESPINEDRDEDKAISHYHRSDRLKYHTADPRSPSSPGPISNPNGSKSRDLILEDERVPTPPLPSASVRQKHSTQITISDDRSRGSDFERSGRLYCALAQSNRQPQLAPSWPDPQLAPSSSNPQPRSSNSTSFDPYKFNPPASGGSNRALADYQMKLMILEQNNKRRLAMERQEQDVLAYDQISTSRAHPVVSTMPMPNNIPGLKPVDLLYVPEVGQNGKSNGLRPIEASTLGIPEESVVSLETLRAYISDLQEKSKNIEPRTPSTFQTIHRIAQRNTSKMYFDKPQWIAGEKNSREGLVSNLPLSNLPSYLAQHPEIIFVVYRDYNLSAMNNTPTNSKGDNALQADHTSEVLELTSEDLNIAVTNFFECHKGFVDGVDGAEPIKLSAPYLAIYHTRDTMDAFLESLVGQQRHQFDQLIDYIHRQYGKEYTIVDDLIERGKITYPYIKYLIKPGDVLVEGKHQNARGYLCKSWVDEVALPLYKKSSQKSSVMKNYEISAWHWTFDGVFSRKITTLKLDVNINDDSEKCIDELSLRPLVHLNKSIDRMLQRRGKLFWKCRVRHLVSYHEDTNRESHHSGDDRYMIDLKMYHELHKPETSQKLYVDQPGTDTDDLGPEAMETDELPDEKFVYLLPPIIKGYNLKKKKWLDLQVDRISEVIWNKEAFESLVLDRKTKRLIQALVSNQLESEKATDLISGKGNGLILLLHGGPGTGKTLTAESVAEIAEKPLYPVTCGDIGTQPEVVEQYLESVLHLGMTWGCVVLLDEADVFLEQRKLEDLRRNALVSVFLRVLEYYDGILILTSNRVGTFDEAFKSRIQLALHYTNLTFYQRTQIWGNFIHRLEKLEEKNIDFDDLNDHIEDLAQNKMNGREIRNAITTARQYAKWEEQPLKYDLLKDIIEIARRFDRYIEKLNGGYSQDQLAEDEGVRLAGDLQAPGPGTDA</sequence>
<evidence type="ECO:0000256" key="1">
    <source>
        <dbReference type="SAM" id="MobiDB-lite"/>
    </source>
</evidence>
<feature type="compositionally biased region" description="Polar residues" evidence="1">
    <location>
        <begin position="1"/>
        <end position="16"/>
    </location>
</feature>
<dbReference type="Proteomes" id="UP001148614">
    <property type="component" value="Unassembled WGS sequence"/>
</dbReference>
<dbReference type="PANTHER" id="PTHR46411:SF2">
    <property type="entry name" value="AAA+ ATPASE DOMAIN-CONTAINING PROTEIN"/>
    <property type="match status" value="1"/>
</dbReference>
<dbReference type="EMBL" id="JANPWZ010000184">
    <property type="protein sequence ID" value="KAJ3578671.1"/>
    <property type="molecule type" value="Genomic_DNA"/>
</dbReference>
<feature type="compositionally biased region" description="Low complexity" evidence="1">
    <location>
        <begin position="199"/>
        <end position="213"/>
    </location>
</feature>
<reference evidence="3" key="1">
    <citation type="submission" date="2022-07" db="EMBL/GenBank/DDBJ databases">
        <title>Genome Sequence of Xylaria arbuscula.</title>
        <authorList>
            <person name="Buettner E."/>
        </authorList>
    </citation>
    <scope>NUCLEOTIDE SEQUENCE</scope>
    <source>
        <strain evidence="3">VT107</strain>
    </source>
</reference>
<dbReference type="SUPFAM" id="SSF52540">
    <property type="entry name" value="P-loop containing nucleoside triphosphate hydrolases"/>
    <property type="match status" value="1"/>
</dbReference>
<dbReference type="InterPro" id="IPR027417">
    <property type="entry name" value="P-loop_NTPase"/>
</dbReference>
<feature type="compositionally biased region" description="Basic and acidic residues" evidence="1">
    <location>
        <begin position="92"/>
        <end position="111"/>
    </location>
</feature>
<dbReference type="InterPro" id="IPR003593">
    <property type="entry name" value="AAA+_ATPase"/>
</dbReference>
<name>A0A9W8NK66_9PEZI</name>
<feature type="compositionally biased region" description="Basic and acidic residues" evidence="1">
    <location>
        <begin position="38"/>
        <end position="66"/>
    </location>
</feature>
<feature type="region of interest" description="Disordered" evidence="1">
    <location>
        <begin position="1"/>
        <end position="169"/>
    </location>
</feature>
<feature type="compositionally biased region" description="Basic and acidic residues" evidence="1">
    <location>
        <begin position="160"/>
        <end position="169"/>
    </location>
</feature>
<dbReference type="Pfam" id="PF22942">
    <property type="entry name" value="DUF7025"/>
    <property type="match status" value="1"/>
</dbReference>
<dbReference type="InterPro" id="IPR056599">
    <property type="entry name" value="AAA_lid_fung"/>
</dbReference>
<dbReference type="PANTHER" id="PTHR46411">
    <property type="entry name" value="FAMILY ATPASE, PUTATIVE-RELATED"/>
    <property type="match status" value="1"/>
</dbReference>
<dbReference type="AlphaFoldDB" id="A0A9W8NK66"/>
<dbReference type="SMART" id="SM00382">
    <property type="entry name" value="AAA"/>
    <property type="match status" value="1"/>
</dbReference>
<evidence type="ECO:0000313" key="4">
    <source>
        <dbReference type="Proteomes" id="UP001148614"/>
    </source>
</evidence>
<dbReference type="GO" id="GO:0016887">
    <property type="term" value="F:ATP hydrolysis activity"/>
    <property type="evidence" value="ECO:0007669"/>
    <property type="project" value="InterPro"/>
</dbReference>
<keyword evidence="4" id="KW-1185">Reference proteome</keyword>
<feature type="compositionally biased region" description="Acidic residues" evidence="1">
    <location>
        <begin position="67"/>
        <end position="91"/>
    </location>
</feature>
<dbReference type="Pfam" id="PF23232">
    <property type="entry name" value="AAA_lid_13"/>
    <property type="match status" value="1"/>
</dbReference>
<accession>A0A9W8NK66</accession>
<dbReference type="VEuPathDB" id="FungiDB:F4678DRAFT_431330"/>
<proteinExistence type="predicted"/>